<accession>A0A316ENW8</accession>
<evidence type="ECO:0000313" key="5">
    <source>
        <dbReference type="Proteomes" id="UP000245754"/>
    </source>
</evidence>
<dbReference type="EMBL" id="QGGT01000004">
    <property type="protein sequence ID" value="PWK33401.1"/>
    <property type="molecule type" value="Genomic_DNA"/>
</dbReference>
<keyword evidence="4" id="KW-0670">Pyruvate</keyword>
<dbReference type="RefSeq" id="WP_179594552.1">
    <property type="nucleotide sequence ID" value="NZ_JACBYU010000005.1"/>
</dbReference>
<dbReference type="AlphaFoldDB" id="A0A316ENW8"/>
<comment type="caution">
    <text evidence="4">The sequence shown here is derived from an EMBL/GenBank/DDBJ whole genome shotgun (WGS) entry which is preliminary data.</text>
</comment>
<name>A0A316ENW8_9BURK</name>
<keyword evidence="2" id="KW-0520">NAD</keyword>
<organism evidence="4 5">
    <name type="scientific">Cupriavidus plantarum</name>
    <dbReference type="NCBI Taxonomy" id="942865"/>
    <lineage>
        <taxon>Bacteria</taxon>
        <taxon>Pseudomonadati</taxon>
        <taxon>Pseudomonadota</taxon>
        <taxon>Betaproteobacteria</taxon>
        <taxon>Burkholderiales</taxon>
        <taxon>Burkholderiaceae</taxon>
        <taxon>Cupriavidus</taxon>
    </lineage>
</organism>
<feature type="domain" description="D-isomer specific 2-hydroxyacid dehydrogenase NAD-binding" evidence="3">
    <location>
        <begin position="109"/>
        <end position="281"/>
    </location>
</feature>
<evidence type="ECO:0000256" key="1">
    <source>
        <dbReference type="ARBA" id="ARBA00023002"/>
    </source>
</evidence>
<gene>
    <name evidence="4" type="ORF">C7419_10474</name>
</gene>
<dbReference type="PANTHER" id="PTHR43333">
    <property type="entry name" value="2-HACID_DH_C DOMAIN-CONTAINING PROTEIN"/>
    <property type="match status" value="1"/>
</dbReference>
<dbReference type="CDD" id="cd12164">
    <property type="entry name" value="GDH_like_2"/>
    <property type="match status" value="1"/>
</dbReference>
<protein>
    <submittedName>
        <fullName evidence="4">Glyoxylate/hydroxypyruvate reductase A</fullName>
    </submittedName>
</protein>
<reference evidence="4 5" key="1">
    <citation type="submission" date="2018-05" db="EMBL/GenBank/DDBJ databases">
        <title>Genomic Encyclopedia of Type Strains, Phase IV (KMG-V): Genome sequencing to study the core and pangenomes of soil and plant-associated prokaryotes.</title>
        <authorList>
            <person name="Whitman W."/>
        </authorList>
    </citation>
    <scope>NUCLEOTIDE SEQUENCE [LARGE SCALE GENOMIC DNA]</scope>
    <source>
        <strain evidence="4 5">SLV-132</strain>
    </source>
</reference>
<keyword evidence="1" id="KW-0560">Oxidoreductase</keyword>
<dbReference type="Gene3D" id="3.40.50.720">
    <property type="entry name" value="NAD(P)-binding Rossmann-like Domain"/>
    <property type="match status" value="2"/>
</dbReference>
<dbReference type="Proteomes" id="UP000245754">
    <property type="component" value="Unassembled WGS sequence"/>
</dbReference>
<evidence type="ECO:0000256" key="2">
    <source>
        <dbReference type="ARBA" id="ARBA00023027"/>
    </source>
</evidence>
<evidence type="ECO:0000313" key="4">
    <source>
        <dbReference type="EMBL" id="PWK33401.1"/>
    </source>
</evidence>
<dbReference type="Pfam" id="PF02826">
    <property type="entry name" value="2-Hacid_dh_C"/>
    <property type="match status" value="1"/>
</dbReference>
<proteinExistence type="predicted"/>
<dbReference type="GO" id="GO:0016491">
    <property type="term" value="F:oxidoreductase activity"/>
    <property type="evidence" value="ECO:0007669"/>
    <property type="project" value="UniProtKB-KW"/>
</dbReference>
<dbReference type="SUPFAM" id="SSF51735">
    <property type="entry name" value="NAD(P)-binding Rossmann-fold domains"/>
    <property type="match status" value="1"/>
</dbReference>
<dbReference type="GO" id="GO:0051287">
    <property type="term" value="F:NAD binding"/>
    <property type="evidence" value="ECO:0007669"/>
    <property type="project" value="InterPro"/>
</dbReference>
<sequence length="316" mass="33895">MPERLLVVVKSGGAAAMPEWRAAFAAALPEAEVRMWGEPGIDPAAVTHALVWEPDAGVLASFPNLRLVISTGAGVDHVLADADYPRHVPLARMILPQTREGMAEFVGMSALMLMRDMRTIARQQAERHWRIPPDMPLARLTRVGVLGLGALGLHAARYLATLGFQTSGWSRSPKTIAGVTTSHGMAQLPAFLAECDILVNLLPQTADTVGLLDRARLSLLPQGASVLNVGRAAHVVTADLLALLDAGHLSTAMLDVFDTEPLPKDSPLWDHPRVVVTPHCASTPSRTDRAHRAATLIRLAEAGEPVPDLYEAARGY</sequence>
<keyword evidence="5" id="KW-1185">Reference proteome</keyword>
<dbReference type="SUPFAM" id="SSF52283">
    <property type="entry name" value="Formate/glycerate dehydrogenase catalytic domain-like"/>
    <property type="match status" value="1"/>
</dbReference>
<dbReference type="InterPro" id="IPR036291">
    <property type="entry name" value="NAD(P)-bd_dom_sf"/>
</dbReference>
<dbReference type="PANTHER" id="PTHR43333:SF1">
    <property type="entry name" value="D-ISOMER SPECIFIC 2-HYDROXYACID DEHYDROGENASE NAD-BINDING DOMAIN-CONTAINING PROTEIN"/>
    <property type="match status" value="1"/>
</dbReference>
<evidence type="ECO:0000259" key="3">
    <source>
        <dbReference type="Pfam" id="PF02826"/>
    </source>
</evidence>
<dbReference type="InterPro" id="IPR006140">
    <property type="entry name" value="D-isomer_DH_NAD-bd"/>
</dbReference>